<protein>
    <recommendedName>
        <fullName evidence="4">EF-hand domain-containing protein</fullName>
    </recommendedName>
</protein>
<dbReference type="Proteomes" id="UP001189429">
    <property type="component" value="Unassembled WGS sequence"/>
</dbReference>
<dbReference type="EMBL" id="CAUYUJ010007668">
    <property type="protein sequence ID" value="CAK0821596.1"/>
    <property type="molecule type" value="Genomic_DNA"/>
</dbReference>
<proteinExistence type="predicted"/>
<evidence type="ECO:0000313" key="2">
    <source>
        <dbReference type="EMBL" id="CAK0821596.1"/>
    </source>
</evidence>
<feature type="region of interest" description="Disordered" evidence="1">
    <location>
        <begin position="1"/>
        <end position="31"/>
    </location>
</feature>
<evidence type="ECO:0008006" key="4">
    <source>
        <dbReference type="Google" id="ProtNLM"/>
    </source>
</evidence>
<keyword evidence="3" id="KW-1185">Reference proteome</keyword>
<reference evidence="2" key="1">
    <citation type="submission" date="2023-10" db="EMBL/GenBank/DDBJ databases">
        <authorList>
            <person name="Chen Y."/>
            <person name="Shah S."/>
            <person name="Dougan E. K."/>
            <person name="Thang M."/>
            <person name="Chan C."/>
        </authorList>
    </citation>
    <scope>NUCLEOTIDE SEQUENCE [LARGE SCALE GENOMIC DNA]</scope>
</reference>
<comment type="caution">
    <text evidence="2">The sequence shown here is derived from an EMBL/GenBank/DDBJ whole genome shotgun (WGS) entry which is preliminary data.</text>
</comment>
<sequence>MAGHARGGRGGKGSFERLFQRDDAAVDTDRPPSVHELFTASMRDEITLQQFREALVDIHGLDITSAADKLISSVDAASGRLSFADFQRAMSQVDSSASGGAGKPVHYKDQAKSIISDNSGAAAPAPLAMPKKQHSDISNDAFVIRKTEVDKRSAAKGEWGANPVLRTNQVSAGNPLAERVGAVLPGEDSSEPRDMANTATRMFVSGELDAASYEQFLQGLGVGLSDESEIRRLITAHKKTGDGSFTRLSRAVQAELARAGEG</sequence>
<evidence type="ECO:0000256" key="1">
    <source>
        <dbReference type="SAM" id="MobiDB-lite"/>
    </source>
</evidence>
<feature type="compositionally biased region" description="Basic and acidic residues" evidence="1">
    <location>
        <begin position="14"/>
        <end position="31"/>
    </location>
</feature>
<name>A0ABN9RQS4_9DINO</name>
<accession>A0ABN9RQS4</accession>
<evidence type="ECO:0000313" key="3">
    <source>
        <dbReference type="Proteomes" id="UP001189429"/>
    </source>
</evidence>
<gene>
    <name evidence="2" type="ORF">PCOR1329_LOCUS22825</name>
</gene>
<organism evidence="2 3">
    <name type="scientific">Prorocentrum cordatum</name>
    <dbReference type="NCBI Taxonomy" id="2364126"/>
    <lineage>
        <taxon>Eukaryota</taxon>
        <taxon>Sar</taxon>
        <taxon>Alveolata</taxon>
        <taxon>Dinophyceae</taxon>
        <taxon>Prorocentrales</taxon>
        <taxon>Prorocentraceae</taxon>
        <taxon>Prorocentrum</taxon>
    </lineage>
</organism>